<proteinExistence type="predicted"/>
<accession>A0A0Q1DXH4</accession>
<dbReference type="GO" id="GO:0005615">
    <property type="term" value="C:extracellular space"/>
    <property type="evidence" value="ECO:0007669"/>
    <property type="project" value="TreeGrafter"/>
</dbReference>
<dbReference type="STRING" id="1544416.Cocul_00064"/>
<reference evidence="2 3" key="1">
    <citation type="submission" date="2015-10" db="EMBL/GenBank/DDBJ databases">
        <title>Corynebacteirum lowii and Corynebacterium oculi species nova, derived from human clinical disease and and emended description of Corynebacterium mastiditis.</title>
        <authorList>
            <person name="Bernard K."/>
            <person name="Pacheco A.L."/>
            <person name="Mcdougall C."/>
            <person name="Burtx T."/>
            <person name="Weibe D."/>
            <person name="Tyler S."/>
            <person name="Olson A.B."/>
            <person name="Cnockaert M."/>
            <person name="Eguchi H."/>
            <person name="Kuwahara T."/>
            <person name="Nakayama-Imaohji H."/>
            <person name="Boudewijins M."/>
            <person name="Van Hoecke F."/>
            <person name="Bernier A.-M."/>
            <person name="Vandamme P."/>
        </authorList>
    </citation>
    <scope>NUCLEOTIDE SEQUENCE [LARGE SCALE GENOMIC DNA]</scope>
    <source>
        <strain evidence="2 3">NML 130210</strain>
    </source>
</reference>
<dbReference type="GO" id="GO:0030020">
    <property type="term" value="F:extracellular matrix structural constituent conferring tensile strength"/>
    <property type="evidence" value="ECO:0007669"/>
    <property type="project" value="TreeGrafter"/>
</dbReference>
<dbReference type="GO" id="GO:0031012">
    <property type="term" value="C:extracellular matrix"/>
    <property type="evidence" value="ECO:0007669"/>
    <property type="project" value="TreeGrafter"/>
</dbReference>
<name>A0A0Q1DXH4_9CORY</name>
<evidence type="ECO:0000313" key="2">
    <source>
        <dbReference type="EMBL" id="KQB84934.1"/>
    </source>
</evidence>
<keyword evidence="3" id="KW-1185">Reference proteome</keyword>
<dbReference type="InterPro" id="IPR008160">
    <property type="entry name" value="Collagen"/>
</dbReference>
<organism evidence="2 3">
    <name type="scientific">Corynebacterium oculi</name>
    <dbReference type="NCBI Taxonomy" id="1544416"/>
    <lineage>
        <taxon>Bacteria</taxon>
        <taxon>Bacillati</taxon>
        <taxon>Actinomycetota</taxon>
        <taxon>Actinomycetes</taxon>
        <taxon>Mycobacteriales</taxon>
        <taxon>Corynebacteriaceae</taxon>
        <taxon>Corynebacterium</taxon>
    </lineage>
</organism>
<feature type="compositionally biased region" description="Low complexity" evidence="1">
    <location>
        <begin position="199"/>
        <end position="231"/>
    </location>
</feature>
<dbReference type="Pfam" id="PF01391">
    <property type="entry name" value="Collagen"/>
    <property type="match status" value="1"/>
</dbReference>
<sequence>MTRYTRNHRIPYPEDGDPIHLGAQQMQAMAEKIDTLSLGGGGTPGPQGSQGPRGATGPGGATGPRGATGPTGPQGPQGDPSSTYTLDKEESVLKGWTTHADVDAAGTLTLTRVGPVVRATFQSIRMNKNSSGKNFTPLGSKIIPAELRPVDTVIGTLDGSFGASMTVRIDKYGNVGVSQWGPKYTFTGTFTWMVNKQVTTPTGPAGPRGATGATGPAGPAGQQGAIGPRGATGSQGPRGATGSRGPAGPQGPPGPRGPAIELPSWTQTGINLIADGNRNLNLGSGGLFRFQWRVLWGIFELHYRVLWGRDAISPGGPLRMRLPVTPAQGFEGMGSGSYYLNHGELWSMDCKPHVKPGTNEVRFLVPTNGDKSTLKYMRIHDGSSRIGTGVPANPDFRIDKEWSSMQGSISFPV</sequence>
<feature type="region of interest" description="Disordered" evidence="1">
    <location>
        <begin position="198"/>
        <end position="263"/>
    </location>
</feature>
<protein>
    <submittedName>
        <fullName evidence="2">Collagen triple helix repeat (20 copies)</fullName>
    </submittedName>
</protein>
<dbReference type="EMBL" id="LKST01000001">
    <property type="protein sequence ID" value="KQB84934.1"/>
    <property type="molecule type" value="Genomic_DNA"/>
</dbReference>
<keyword evidence="2" id="KW-0176">Collagen</keyword>
<feature type="compositionally biased region" description="Low complexity" evidence="1">
    <location>
        <begin position="64"/>
        <end position="83"/>
    </location>
</feature>
<dbReference type="AlphaFoldDB" id="A0A0Q1DXH4"/>
<evidence type="ECO:0000313" key="3">
    <source>
        <dbReference type="Proteomes" id="UP000050517"/>
    </source>
</evidence>
<evidence type="ECO:0000256" key="1">
    <source>
        <dbReference type="SAM" id="MobiDB-lite"/>
    </source>
</evidence>
<dbReference type="Proteomes" id="UP000050517">
    <property type="component" value="Unassembled WGS sequence"/>
</dbReference>
<dbReference type="InterPro" id="IPR050149">
    <property type="entry name" value="Collagen_superfamily"/>
</dbReference>
<dbReference type="GO" id="GO:0030198">
    <property type="term" value="P:extracellular matrix organization"/>
    <property type="evidence" value="ECO:0007669"/>
    <property type="project" value="TreeGrafter"/>
</dbReference>
<feature type="compositionally biased region" description="Gly residues" evidence="1">
    <location>
        <begin position="54"/>
        <end position="63"/>
    </location>
</feature>
<gene>
    <name evidence="2" type="ORF">Cocul_00064</name>
</gene>
<dbReference type="PATRIC" id="fig|1544416.3.peg.63"/>
<dbReference type="PANTHER" id="PTHR24023">
    <property type="entry name" value="COLLAGEN ALPHA"/>
    <property type="match status" value="1"/>
</dbReference>
<dbReference type="PANTHER" id="PTHR24023:SF1095">
    <property type="entry name" value="EGF-LIKE DOMAIN-CONTAINING PROTEIN"/>
    <property type="match status" value="1"/>
</dbReference>
<feature type="region of interest" description="Disordered" evidence="1">
    <location>
        <begin position="35"/>
        <end position="85"/>
    </location>
</feature>
<comment type="caution">
    <text evidence="2">The sequence shown here is derived from an EMBL/GenBank/DDBJ whole genome shotgun (WGS) entry which is preliminary data.</text>
</comment>